<evidence type="ECO:0000256" key="4">
    <source>
        <dbReference type="ARBA" id="ARBA00022452"/>
    </source>
</evidence>
<dbReference type="Proteomes" id="UP000715095">
    <property type="component" value="Unassembled WGS sequence"/>
</dbReference>
<dbReference type="PANTHER" id="PTHR30451">
    <property type="entry name" value="OUTER MEMBRANE USHER PROTEIN"/>
    <property type="match status" value="1"/>
</dbReference>
<evidence type="ECO:0000256" key="7">
    <source>
        <dbReference type="ARBA" id="ARBA00023136"/>
    </source>
</evidence>
<dbReference type="InterPro" id="IPR000015">
    <property type="entry name" value="Fimb_usher"/>
</dbReference>
<evidence type="ECO:0000256" key="3">
    <source>
        <dbReference type="ARBA" id="ARBA00022448"/>
    </source>
</evidence>
<feature type="domain" description="PapC N-terminal" evidence="10">
    <location>
        <begin position="78"/>
        <end position="222"/>
    </location>
</feature>
<evidence type="ECO:0000313" key="12">
    <source>
        <dbReference type="Proteomes" id="UP000715095"/>
    </source>
</evidence>
<evidence type="ECO:0000256" key="6">
    <source>
        <dbReference type="ARBA" id="ARBA00022729"/>
    </source>
</evidence>
<feature type="region of interest" description="Disordered" evidence="9">
    <location>
        <begin position="52"/>
        <end position="71"/>
    </location>
</feature>
<dbReference type="PANTHER" id="PTHR30451:SF5">
    <property type="entry name" value="SLR0019 PROTEIN"/>
    <property type="match status" value="1"/>
</dbReference>
<organism evidence="11 12">
    <name type="scientific">Sutterella massiliensis</name>
    <dbReference type="NCBI Taxonomy" id="1816689"/>
    <lineage>
        <taxon>Bacteria</taxon>
        <taxon>Pseudomonadati</taxon>
        <taxon>Pseudomonadota</taxon>
        <taxon>Betaproteobacteria</taxon>
        <taxon>Burkholderiales</taxon>
        <taxon>Sutterellaceae</taxon>
        <taxon>Sutterella</taxon>
    </lineage>
</organism>
<keyword evidence="7" id="KW-0472">Membrane</keyword>
<keyword evidence="4" id="KW-1134">Transmembrane beta strand</keyword>
<comment type="subcellular location">
    <subcellularLocation>
        <location evidence="1">Cell outer membrane</location>
        <topology evidence="1">Multi-pass membrane protein</topology>
    </subcellularLocation>
</comment>
<dbReference type="Gene3D" id="2.60.40.3110">
    <property type="match status" value="1"/>
</dbReference>
<evidence type="ECO:0000256" key="5">
    <source>
        <dbReference type="ARBA" id="ARBA00022692"/>
    </source>
</evidence>
<evidence type="ECO:0000259" key="10">
    <source>
        <dbReference type="Pfam" id="PF13954"/>
    </source>
</evidence>
<dbReference type="SUPFAM" id="SSF141729">
    <property type="entry name" value="FimD N-terminal domain-like"/>
    <property type="match status" value="1"/>
</dbReference>
<protein>
    <submittedName>
        <fullName evidence="11">Fimbrial biogenesis outer membrane usher protein</fullName>
    </submittedName>
</protein>
<evidence type="ECO:0000313" key="11">
    <source>
        <dbReference type="EMBL" id="MBM6703907.1"/>
    </source>
</evidence>
<feature type="compositionally biased region" description="Basic and acidic residues" evidence="9">
    <location>
        <begin position="901"/>
        <end position="911"/>
    </location>
</feature>
<keyword evidence="5" id="KW-0812">Transmembrane</keyword>
<dbReference type="RefSeq" id="WP_205102374.1">
    <property type="nucleotide sequence ID" value="NZ_JACJJC010000006.1"/>
</dbReference>
<dbReference type="Pfam" id="PF00577">
    <property type="entry name" value="Usher"/>
    <property type="match status" value="1"/>
</dbReference>
<evidence type="ECO:0000256" key="8">
    <source>
        <dbReference type="ARBA" id="ARBA00023237"/>
    </source>
</evidence>
<dbReference type="InterPro" id="IPR042186">
    <property type="entry name" value="FimD_plug_dom"/>
</dbReference>
<evidence type="ECO:0000256" key="2">
    <source>
        <dbReference type="ARBA" id="ARBA00008064"/>
    </source>
</evidence>
<keyword evidence="3" id="KW-0813">Transport</keyword>
<dbReference type="Pfam" id="PF13954">
    <property type="entry name" value="PapC_N"/>
    <property type="match status" value="1"/>
</dbReference>
<dbReference type="Gene3D" id="3.10.20.410">
    <property type="match status" value="1"/>
</dbReference>
<feature type="compositionally biased region" description="Low complexity" evidence="9">
    <location>
        <begin position="933"/>
        <end position="946"/>
    </location>
</feature>
<feature type="region of interest" description="Disordered" evidence="9">
    <location>
        <begin position="900"/>
        <end position="994"/>
    </location>
</feature>
<evidence type="ECO:0000256" key="1">
    <source>
        <dbReference type="ARBA" id="ARBA00004571"/>
    </source>
</evidence>
<dbReference type="Gene3D" id="2.60.40.2610">
    <property type="entry name" value="Outer membrane usher protein FimD, plug domain"/>
    <property type="match status" value="1"/>
</dbReference>
<gene>
    <name evidence="11" type="ORF">H6A60_05335</name>
</gene>
<name>A0ABS2DRE8_9BURK</name>
<dbReference type="Gene3D" id="2.60.40.2070">
    <property type="match status" value="1"/>
</dbReference>
<comment type="caution">
    <text evidence="11">The sequence shown here is derived from an EMBL/GenBank/DDBJ whole genome shotgun (WGS) entry which is preliminary data.</text>
</comment>
<sequence length="994" mass="109652">MKKAAKLKSLKKKEAKPRRVLRADLLQARTPLAIFCASMLAVPLSAAESATSDIAPDQGTDATHQSADRRNEAIRSTFSPSALRDIFGDDAANVDFARLIEDADIGRRQYDLFVNNRFLIHQNVEIYRKPDSSLGIRFPAMVLLVQPLLFDELPELKKKRPLDMIEDIDALVPGASVTFDTVNLRADITVPRSWYSSFGIQDDIAPPPRWTYGVPAAVLNYRGSADWERYDGVRRTHAYLGLDARLNFNEWRLYANGAFSADGGETNDTDFDRGSAYITRVFGESRTRLRAGEIYTQSFFQDALPILGLEFYDDESMMSTIERGYSPVVSGIAQTAARVTVRQFGRIVYERNVEPGAFSFENLPGLTSGTDLEVTVLEQNGRERRFIVPYNQTALQLRAGRVHYSAALGRWRGTAESMGEKPFVAAAGLGYGLPWDVTVFGAFQASENYFNGTAGTAANLGLLGAASLQFENASYKLDRNNAERTSGSRIALEWQKHFASTGAYLSADWRRYTAGRYLSLSETLAERDSDEWLYSNYGGDLKDELTLSLSQPLGQWGNWNLSGSLFRYEDDRRRESLMTSLTTDWNGISIALSLQHDRNRLAGGENERESILYLNLSAPLSLLFGYEATSQYANLSVQRTDSGSFTATEGISGSFGENQLWSYALSSSQGQDLSVVNATLSHDTGRGRWMLSASRTHDSTRLSANIDGSLIAAEGELIPAQTLTGATALLKVEHAPDARPETYAVTAKSGDWLVVTGLNNYRINDISIDPNSIPPNVLMPIYRRNLVPADDAVLAVLFETMKGHQLVVEVRDVSGGKLPFGAVARLLAHKSISTMDTVLNERSRAYFGAAPETGVIEVIWSENDVRRTCWAPYSLKKALAEKPDARIVRETVVCHFSSELQAKESSTDRTQNRTSAENTANEMTESDKPSDSTAAPTPRPAKTAVAEKLAVSLPEKTPGETPVRDAATAADNPEHGQTSYPESDDYSPWFQILP</sequence>
<proteinExistence type="inferred from homology"/>
<keyword evidence="8" id="KW-0998">Cell outer membrane</keyword>
<dbReference type="InterPro" id="IPR043142">
    <property type="entry name" value="PapC-like_C_sf"/>
</dbReference>
<feature type="compositionally biased region" description="Polar residues" evidence="9">
    <location>
        <begin position="912"/>
        <end position="923"/>
    </location>
</feature>
<evidence type="ECO:0000256" key="9">
    <source>
        <dbReference type="SAM" id="MobiDB-lite"/>
    </source>
</evidence>
<keyword evidence="12" id="KW-1185">Reference proteome</keyword>
<dbReference type="InterPro" id="IPR025885">
    <property type="entry name" value="PapC_N"/>
</dbReference>
<dbReference type="EMBL" id="JACJJC010000006">
    <property type="protein sequence ID" value="MBM6703907.1"/>
    <property type="molecule type" value="Genomic_DNA"/>
</dbReference>
<accession>A0ABS2DRE8</accession>
<dbReference type="InterPro" id="IPR037224">
    <property type="entry name" value="PapC_N_sf"/>
</dbReference>
<comment type="similarity">
    <text evidence="2">Belongs to the fimbrial export usher family.</text>
</comment>
<keyword evidence="6" id="KW-0732">Signal</keyword>
<reference evidence="11 12" key="1">
    <citation type="journal article" date="2021" name="Sci. Rep.">
        <title>The distribution of antibiotic resistance genes in chicken gut microbiota commensals.</title>
        <authorList>
            <person name="Juricova H."/>
            <person name="Matiasovicova J."/>
            <person name="Kubasova T."/>
            <person name="Cejkova D."/>
            <person name="Rychlik I."/>
        </authorList>
    </citation>
    <scope>NUCLEOTIDE SEQUENCE [LARGE SCALE GENOMIC DNA]</scope>
    <source>
        <strain evidence="11 12">An829</strain>
    </source>
</reference>